<organism evidence="1">
    <name type="scientific">Arundo donax</name>
    <name type="common">Giant reed</name>
    <name type="synonym">Donax arundinaceus</name>
    <dbReference type="NCBI Taxonomy" id="35708"/>
    <lineage>
        <taxon>Eukaryota</taxon>
        <taxon>Viridiplantae</taxon>
        <taxon>Streptophyta</taxon>
        <taxon>Embryophyta</taxon>
        <taxon>Tracheophyta</taxon>
        <taxon>Spermatophyta</taxon>
        <taxon>Magnoliopsida</taxon>
        <taxon>Liliopsida</taxon>
        <taxon>Poales</taxon>
        <taxon>Poaceae</taxon>
        <taxon>PACMAD clade</taxon>
        <taxon>Arundinoideae</taxon>
        <taxon>Arundineae</taxon>
        <taxon>Arundo</taxon>
    </lineage>
</organism>
<dbReference type="EMBL" id="GBRH01176846">
    <property type="protein sequence ID" value="JAE21050.1"/>
    <property type="molecule type" value="Transcribed_RNA"/>
</dbReference>
<name>A0A0A9G7K1_ARUDO</name>
<protein>
    <submittedName>
        <fullName evidence="1">Uncharacterized protein</fullName>
    </submittedName>
</protein>
<dbReference type="AlphaFoldDB" id="A0A0A9G7K1"/>
<reference evidence="1" key="2">
    <citation type="journal article" date="2015" name="Data Brief">
        <title>Shoot transcriptome of the giant reed, Arundo donax.</title>
        <authorList>
            <person name="Barrero R.A."/>
            <person name="Guerrero F.D."/>
            <person name="Moolhuijzen P."/>
            <person name="Goolsby J.A."/>
            <person name="Tidwell J."/>
            <person name="Bellgard S.E."/>
            <person name="Bellgard M.I."/>
        </authorList>
    </citation>
    <scope>NUCLEOTIDE SEQUENCE</scope>
    <source>
        <tissue evidence="1">Shoot tissue taken approximately 20 cm above the soil surface</tissue>
    </source>
</reference>
<evidence type="ECO:0000313" key="1">
    <source>
        <dbReference type="EMBL" id="JAE21050.1"/>
    </source>
</evidence>
<reference evidence="1" key="1">
    <citation type="submission" date="2014-09" db="EMBL/GenBank/DDBJ databases">
        <authorList>
            <person name="Magalhaes I.L.F."/>
            <person name="Oliveira U."/>
            <person name="Santos F.R."/>
            <person name="Vidigal T.H.D.A."/>
            <person name="Brescovit A.D."/>
            <person name="Santos A.J."/>
        </authorList>
    </citation>
    <scope>NUCLEOTIDE SEQUENCE</scope>
    <source>
        <tissue evidence="1">Shoot tissue taken approximately 20 cm above the soil surface</tissue>
    </source>
</reference>
<accession>A0A0A9G7K1</accession>
<proteinExistence type="predicted"/>
<sequence length="83" mass="8404">MSRSGVLGYQSGKGLLLFGVAFTAHTGGTFSLLTDGARACRASGLTASFTTTAPGDATLLIKYPPPEKSASAGLLVFFSSGIM</sequence>